<dbReference type="PANTHER" id="PTHR43740:SF2">
    <property type="entry name" value="LEUCINE--TRNA LIGASE, MITOCHONDRIAL"/>
    <property type="match status" value="1"/>
</dbReference>
<dbReference type="Pfam" id="PF09334">
    <property type="entry name" value="tRNA-synt_1g"/>
    <property type="match status" value="2"/>
</dbReference>
<evidence type="ECO:0000256" key="4">
    <source>
        <dbReference type="ARBA" id="ARBA00022741"/>
    </source>
</evidence>
<comment type="similarity">
    <text evidence="1 9 10">Belongs to the class-I aminoacyl-tRNA synthetase family.</text>
</comment>
<evidence type="ECO:0000259" key="11">
    <source>
        <dbReference type="Pfam" id="PF08264"/>
    </source>
</evidence>
<evidence type="ECO:0000256" key="1">
    <source>
        <dbReference type="ARBA" id="ARBA00005594"/>
    </source>
</evidence>
<dbReference type="Gene3D" id="1.10.730.10">
    <property type="entry name" value="Isoleucyl-tRNA Synthetase, Domain 1"/>
    <property type="match status" value="1"/>
</dbReference>
<dbReference type="FunFam" id="3.40.50.620:FF:000077">
    <property type="entry name" value="Leucine--tRNA ligase"/>
    <property type="match status" value="1"/>
</dbReference>
<dbReference type="SUPFAM" id="SSF52374">
    <property type="entry name" value="Nucleotidylyl transferase"/>
    <property type="match status" value="1"/>
</dbReference>
<dbReference type="HAMAP" id="MF_00049_B">
    <property type="entry name" value="Leu_tRNA_synth_B"/>
    <property type="match status" value="1"/>
</dbReference>
<dbReference type="SUPFAM" id="SSF50677">
    <property type="entry name" value="ValRS/IleRS/LeuRS editing domain"/>
    <property type="match status" value="1"/>
</dbReference>
<feature type="short sequence motif" description="'KMSKS' region" evidence="9">
    <location>
        <begin position="576"/>
        <end position="580"/>
    </location>
</feature>
<evidence type="ECO:0000256" key="7">
    <source>
        <dbReference type="ARBA" id="ARBA00023146"/>
    </source>
</evidence>
<evidence type="ECO:0000256" key="8">
    <source>
        <dbReference type="ARBA" id="ARBA00047469"/>
    </source>
</evidence>
<evidence type="ECO:0000256" key="5">
    <source>
        <dbReference type="ARBA" id="ARBA00022840"/>
    </source>
</evidence>
<dbReference type="SUPFAM" id="SSF47323">
    <property type="entry name" value="Anticodon-binding domain of a subclass of class I aminoacyl-tRNA synthetases"/>
    <property type="match status" value="1"/>
</dbReference>
<dbReference type="EC" id="6.1.1.4" evidence="9"/>
<dbReference type="Pfam" id="PF13603">
    <property type="entry name" value="tRNA-synt_1_2"/>
    <property type="match status" value="1"/>
</dbReference>
<comment type="caution">
    <text evidence="14">The sequence shown here is derived from an EMBL/GenBank/DDBJ whole genome shotgun (WGS) entry which is preliminary data.</text>
</comment>
<reference evidence="14 15" key="1">
    <citation type="submission" date="2019-03" db="EMBL/GenBank/DDBJ databases">
        <title>Genomic Encyclopedia of Type Strains, Phase IV (KMG-IV): sequencing the most valuable type-strain genomes for metagenomic binning, comparative biology and taxonomic classification.</title>
        <authorList>
            <person name="Goeker M."/>
        </authorList>
    </citation>
    <scope>NUCLEOTIDE SEQUENCE [LARGE SCALE GENOMIC DNA]</scope>
    <source>
        <strain evidence="14 15">DSM 17974</strain>
    </source>
</reference>
<dbReference type="CDD" id="cd07958">
    <property type="entry name" value="Anticodon_Ia_Leu_BEm"/>
    <property type="match status" value="1"/>
</dbReference>
<dbReference type="GO" id="GO:0005524">
    <property type="term" value="F:ATP binding"/>
    <property type="evidence" value="ECO:0007669"/>
    <property type="project" value="UniProtKB-UniRule"/>
</dbReference>
<feature type="domain" description="Methionyl/Leucyl tRNA synthetase" evidence="12">
    <location>
        <begin position="39"/>
        <end position="183"/>
    </location>
</feature>
<evidence type="ECO:0000259" key="12">
    <source>
        <dbReference type="Pfam" id="PF09334"/>
    </source>
</evidence>
<dbReference type="InterPro" id="IPR015413">
    <property type="entry name" value="Methionyl/Leucyl_tRNA_Synth"/>
</dbReference>
<dbReference type="InterPro" id="IPR014729">
    <property type="entry name" value="Rossmann-like_a/b/a_fold"/>
</dbReference>
<dbReference type="GO" id="GO:0004823">
    <property type="term" value="F:leucine-tRNA ligase activity"/>
    <property type="evidence" value="ECO:0007669"/>
    <property type="project" value="UniProtKB-UniRule"/>
</dbReference>
<protein>
    <recommendedName>
        <fullName evidence="9">Leucine--tRNA ligase</fullName>
        <ecNumber evidence="9">6.1.1.4</ecNumber>
    </recommendedName>
    <alternativeName>
        <fullName evidence="9">Leucyl-tRNA synthetase</fullName>
        <shortName evidence="9">LeuRS</shortName>
    </alternativeName>
</protein>
<dbReference type="NCBIfam" id="TIGR00396">
    <property type="entry name" value="leuS_bact"/>
    <property type="match status" value="1"/>
</dbReference>
<feature type="binding site" evidence="9">
    <location>
        <position position="579"/>
    </location>
    <ligand>
        <name>ATP</name>
        <dbReference type="ChEBI" id="CHEBI:30616"/>
    </ligand>
</feature>
<dbReference type="GO" id="GO:0006429">
    <property type="term" value="P:leucyl-tRNA aminoacylation"/>
    <property type="evidence" value="ECO:0007669"/>
    <property type="project" value="UniProtKB-UniRule"/>
</dbReference>
<dbReference type="PRINTS" id="PR00985">
    <property type="entry name" value="TRNASYNTHLEU"/>
</dbReference>
<evidence type="ECO:0000256" key="10">
    <source>
        <dbReference type="RuleBase" id="RU363039"/>
    </source>
</evidence>
<evidence type="ECO:0000256" key="6">
    <source>
        <dbReference type="ARBA" id="ARBA00022917"/>
    </source>
</evidence>
<evidence type="ECO:0000256" key="3">
    <source>
        <dbReference type="ARBA" id="ARBA00022598"/>
    </source>
</evidence>
<accession>A0A4R8LMD0</accession>
<dbReference type="Gene3D" id="3.40.50.620">
    <property type="entry name" value="HUPs"/>
    <property type="match status" value="2"/>
</dbReference>
<keyword evidence="4 9" id="KW-0547">Nucleotide-binding</keyword>
<dbReference type="InterPro" id="IPR009008">
    <property type="entry name" value="Val/Leu/Ile-tRNA-synth_edit"/>
</dbReference>
<dbReference type="InterPro" id="IPR025709">
    <property type="entry name" value="Leu_tRNA-synth_edit"/>
</dbReference>
<keyword evidence="3 9" id="KW-0436">Ligase</keyword>
<dbReference type="PANTHER" id="PTHR43740">
    <property type="entry name" value="LEUCYL-TRNA SYNTHETASE"/>
    <property type="match status" value="1"/>
</dbReference>
<evidence type="ECO:0000313" key="15">
    <source>
        <dbReference type="Proteomes" id="UP000294581"/>
    </source>
</evidence>
<sequence length="801" mass="90893">MEYKPQEIERKWKERWRETGVHRAHGKGSKPKYYCLDMFPYPSGNGLHVGHWRGYTISDVWSRYKRLHGYEILHPMGWDAFGLPAENYAIQNGIHPRIATERNIANFKRQLEEIGAMYDWDREVNTTDPSFYRWTQYFFVKMFERGLAYRKKMPINWCPSCKTGLANEEVVEGKCERCGAEVTKREMDQWMLKITAYADRLLDDLDKLDWPEHVKRMQRAWIGRSEGARIRFQLVDHDGEIEVFSTRPDTICGATYMVLAPEHPLVRSITTPAQQAAVEAYIEEALRKSNVERQVVDKTKTGVFTGAYVKHPLLDRNLPVWIADYVLMDYGTGAIMAVPAHDERDYEFAKQFDLDIIPVVQPVEGEADELYTGDGVMINSGPLDGKSVAAAKKAAIEWLAQTGHAEAAVTYRLRDWVFARQRYWGEPIPIVHCPACGAVAVPEDQLPVTLPDVERYEPTGTGESPLAAIPSFVNTTCPQCGGPAERETDTMPQWAGSCWYFLRYADPHNDKAPFSKEAIDYWLPVDMYIGGVEHAVLHLLYSRFYVKFIYDLGLIQFDEPFQRLFTQGMITLNGAKMSKSKGNVVNPDDIIATYGVDALRMYEMFVGPPEDEAEWSTNGLEGVARFLSRTFRLVSAHAAHPASERPALTKLRHRFVASLTERMESFRFNTAVSAFMEYVNALSGEAKDGIDRSSLETLSIAIAPFAPHLGEEMWSLLGHESSVFDATWPTYDDAWLKDDEVEIAVQVNGRVRARLTVAADIGQEDAIEQAKALPDLAEWLAGKEIAKQIYVPGRLVNIVVR</sequence>
<dbReference type="AlphaFoldDB" id="A0A4R8LMD0"/>
<gene>
    <name evidence="9" type="primary">leuS</name>
    <name evidence="14" type="ORF">C7445_10925</name>
</gene>
<comment type="caution">
    <text evidence="9">Lacks conserved residue(s) required for the propagation of feature annotation.</text>
</comment>
<evidence type="ECO:0000256" key="2">
    <source>
        <dbReference type="ARBA" id="ARBA00022490"/>
    </source>
</evidence>
<proteinExistence type="inferred from homology"/>
<dbReference type="Proteomes" id="UP000294581">
    <property type="component" value="Unassembled WGS sequence"/>
</dbReference>
<evidence type="ECO:0000259" key="13">
    <source>
        <dbReference type="Pfam" id="PF13603"/>
    </source>
</evidence>
<feature type="domain" description="Leucyl-tRNA synthetase editing" evidence="13">
    <location>
        <begin position="219"/>
        <end position="399"/>
    </location>
</feature>
<dbReference type="RefSeq" id="WP_134159893.1">
    <property type="nucleotide sequence ID" value="NZ_SORF01000009.1"/>
</dbReference>
<dbReference type="Gene3D" id="3.10.20.590">
    <property type="match status" value="1"/>
</dbReference>
<dbReference type="FunFam" id="3.40.50.620:FF:000056">
    <property type="entry name" value="Leucine--tRNA ligase"/>
    <property type="match status" value="1"/>
</dbReference>
<organism evidence="14 15">
    <name type="scientific">Alicyclobacillus sacchari</name>
    <dbReference type="NCBI Taxonomy" id="392010"/>
    <lineage>
        <taxon>Bacteria</taxon>
        <taxon>Bacillati</taxon>
        <taxon>Bacillota</taxon>
        <taxon>Bacilli</taxon>
        <taxon>Bacillales</taxon>
        <taxon>Alicyclobacillaceae</taxon>
        <taxon>Alicyclobacillus</taxon>
    </lineage>
</organism>
<name>A0A4R8LMD0_9BACL</name>
<evidence type="ECO:0000256" key="9">
    <source>
        <dbReference type="HAMAP-Rule" id="MF_00049"/>
    </source>
</evidence>
<feature type="domain" description="Methionyl/Leucyl tRNA synthetase" evidence="12">
    <location>
        <begin position="562"/>
        <end position="618"/>
    </location>
</feature>
<dbReference type="Pfam" id="PF08264">
    <property type="entry name" value="Anticodon_1"/>
    <property type="match status" value="1"/>
</dbReference>
<keyword evidence="5 9" id="KW-0067">ATP-binding</keyword>
<evidence type="ECO:0000313" key="14">
    <source>
        <dbReference type="EMBL" id="TDY44527.1"/>
    </source>
</evidence>
<dbReference type="FunFam" id="3.10.20.590:FF:000001">
    <property type="entry name" value="Leucine--tRNA ligase"/>
    <property type="match status" value="1"/>
</dbReference>
<dbReference type="FunFam" id="1.10.730.10:FF:000011">
    <property type="entry name" value="Leucine--tRNA ligase chloroplastic/mitochondrial"/>
    <property type="match status" value="1"/>
</dbReference>
<dbReference type="InterPro" id="IPR009080">
    <property type="entry name" value="tRNAsynth_Ia_anticodon-bd"/>
</dbReference>
<comment type="subcellular location">
    <subcellularLocation>
        <location evidence="9">Cytoplasm</location>
    </subcellularLocation>
</comment>
<dbReference type="OrthoDB" id="9810365at2"/>
<feature type="domain" description="Methionyl/Valyl/Leucyl/Isoleucyl-tRNA synthetase anticodon-binding" evidence="11">
    <location>
        <begin position="653"/>
        <end position="760"/>
    </location>
</feature>
<dbReference type="EMBL" id="SORF01000009">
    <property type="protein sequence ID" value="TDY44527.1"/>
    <property type="molecule type" value="Genomic_DNA"/>
</dbReference>
<keyword evidence="7 9" id="KW-0030">Aminoacyl-tRNA synthetase</keyword>
<dbReference type="InterPro" id="IPR002302">
    <property type="entry name" value="Leu-tRNA-ligase"/>
</dbReference>
<keyword evidence="6 9" id="KW-0648">Protein biosynthesis</keyword>
<dbReference type="GO" id="GO:0005829">
    <property type="term" value="C:cytosol"/>
    <property type="evidence" value="ECO:0007669"/>
    <property type="project" value="TreeGrafter"/>
</dbReference>
<dbReference type="GO" id="GO:0002161">
    <property type="term" value="F:aminoacyl-tRNA deacylase activity"/>
    <property type="evidence" value="ECO:0007669"/>
    <property type="project" value="InterPro"/>
</dbReference>
<keyword evidence="15" id="KW-1185">Reference proteome</keyword>
<comment type="catalytic activity">
    <reaction evidence="8 9">
        <text>tRNA(Leu) + L-leucine + ATP = L-leucyl-tRNA(Leu) + AMP + diphosphate</text>
        <dbReference type="Rhea" id="RHEA:11688"/>
        <dbReference type="Rhea" id="RHEA-COMP:9613"/>
        <dbReference type="Rhea" id="RHEA-COMP:9622"/>
        <dbReference type="ChEBI" id="CHEBI:30616"/>
        <dbReference type="ChEBI" id="CHEBI:33019"/>
        <dbReference type="ChEBI" id="CHEBI:57427"/>
        <dbReference type="ChEBI" id="CHEBI:78442"/>
        <dbReference type="ChEBI" id="CHEBI:78494"/>
        <dbReference type="ChEBI" id="CHEBI:456215"/>
        <dbReference type="EC" id="6.1.1.4"/>
    </reaction>
</comment>
<dbReference type="CDD" id="cd00812">
    <property type="entry name" value="LeuRS_core"/>
    <property type="match status" value="1"/>
</dbReference>
<dbReference type="InterPro" id="IPR013155">
    <property type="entry name" value="M/V/L/I-tRNA-synth_anticd-bd"/>
</dbReference>
<keyword evidence="2 9" id="KW-0963">Cytoplasm</keyword>